<reference evidence="25 26" key="1">
    <citation type="submission" date="2024-02" db="EMBL/GenBank/DDBJ databases">
        <title>Discinaceae phylogenomics.</title>
        <authorList>
            <person name="Dirks A.C."/>
            <person name="James T.Y."/>
        </authorList>
    </citation>
    <scope>NUCLEOTIDE SEQUENCE [LARGE SCALE GENOMIC DNA]</scope>
    <source>
        <strain evidence="25 26">ACD0624</strain>
    </source>
</reference>
<feature type="transmembrane region" description="Helical" evidence="23">
    <location>
        <begin position="94"/>
        <end position="113"/>
    </location>
</feature>
<evidence type="ECO:0000313" key="26">
    <source>
        <dbReference type="Proteomes" id="UP001447188"/>
    </source>
</evidence>
<dbReference type="SUPFAM" id="SSF81665">
    <property type="entry name" value="Calcium ATPase, transmembrane domain M"/>
    <property type="match status" value="1"/>
</dbReference>
<gene>
    <name evidence="25" type="primary">cta3_2</name>
    <name evidence="25" type="ORF">Q9L58_006008</name>
</gene>
<keyword evidence="14" id="KW-0915">Sodium</keyword>
<evidence type="ECO:0000256" key="10">
    <source>
        <dbReference type="ARBA" id="ARBA00022842"/>
    </source>
</evidence>
<evidence type="ECO:0000256" key="17">
    <source>
        <dbReference type="ARBA" id="ARBA00023201"/>
    </source>
</evidence>
<keyword evidence="13 23" id="KW-1133">Transmembrane helix</keyword>
<evidence type="ECO:0000256" key="20">
    <source>
        <dbReference type="ARBA" id="ARBA00048599"/>
    </source>
</evidence>
<keyword evidence="4" id="KW-1003">Cell membrane</keyword>
<feature type="transmembrane region" description="Helical" evidence="23">
    <location>
        <begin position="943"/>
        <end position="964"/>
    </location>
</feature>
<evidence type="ECO:0000256" key="6">
    <source>
        <dbReference type="ARBA" id="ARBA00022692"/>
    </source>
</evidence>
<dbReference type="Pfam" id="PF13246">
    <property type="entry name" value="Cation_ATPase"/>
    <property type="match status" value="1"/>
</dbReference>
<evidence type="ECO:0000256" key="13">
    <source>
        <dbReference type="ARBA" id="ARBA00022989"/>
    </source>
</evidence>
<dbReference type="InterPro" id="IPR001757">
    <property type="entry name" value="P_typ_ATPase"/>
</dbReference>
<dbReference type="InterPro" id="IPR006414">
    <property type="entry name" value="P-type_ATPase_IID"/>
</dbReference>
<keyword evidence="17" id="KW-0739">Sodium transport</keyword>
<dbReference type="SFLD" id="SFLDS00003">
    <property type="entry name" value="Haloacid_Dehalogenase"/>
    <property type="match status" value="1"/>
</dbReference>
<dbReference type="InterPro" id="IPR023298">
    <property type="entry name" value="ATPase_P-typ_TM_dom_sf"/>
</dbReference>
<evidence type="ECO:0000256" key="2">
    <source>
        <dbReference type="ARBA" id="ARBA00004651"/>
    </source>
</evidence>
<dbReference type="SMART" id="SM00831">
    <property type="entry name" value="Cation_ATPase_N"/>
    <property type="match status" value="1"/>
</dbReference>
<feature type="transmembrane region" description="Helical" evidence="23">
    <location>
        <begin position="994"/>
        <end position="1012"/>
    </location>
</feature>
<evidence type="ECO:0000256" key="15">
    <source>
        <dbReference type="ARBA" id="ARBA00023065"/>
    </source>
</evidence>
<evidence type="ECO:0000313" key="25">
    <source>
        <dbReference type="EMBL" id="KAL0635079.1"/>
    </source>
</evidence>
<dbReference type="InterPro" id="IPR023299">
    <property type="entry name" value="ATPase_P-typ_cyto_dom_N"/>
</dbReference>
<dbReference type="NCBIfam" id="TIGR01494">
    <property type="entry name" value="ATPase_P-type"/>
    <property type="match status" value="3"/>
</dbReference>
<keyword evidence="7" id="KW-0479">Metal-binding</keyword>
<keyword evidence="26" id="KW-1185">Reference proteome</keyword>
<evidence type="ECO:0000256" key="16">
    <source>
        <dbReference type="ARBA" id="ARBA00023136"/>
    </source>
</evidence>
<feature type="region of interest" description="Disordered" evidence="22">
    <location>
        <begin position="422"/>
        <end position="475"/>
    </location>
</feature>
<comment type="similarity">
    <text evidence="18">Belongs to the cation transport ATPase (P-type) (TC 3.A.3) family. Type IID subfamily.</text>
</comment>
<feature type="domain" description="Cation-transporting P-type ATPase N-terminal" evidence="24">
    <location>
        <begin position="16"/>
        <end position="90"/>
    </location>
</feature>
<dbReference type="InterPro" id="IPR006068">
    <property type="entry name" value="ATPase_P-typ_cation-transptr_C"/>
</dbReference>
<evidence type="ECO:0000256" key="22">
    <source>
        <dbReference type="SAM" id="MobiDB-lite"/>
    </source>
</evidence>
<evidence type="ECO:0000256" key="1">
    <source>
        <dbReference type="ARBA" id="ARBA00001946"/>
    </source>
</evidence>
<evidence type="ECO:0000256" key="4">
    <source>
        <dbReference type="ARBA" id="ARBA00022475"/>
    </source>
</evidence>
<dbReference type="Pfam" id="PF00690">
    <property type="entry name" value="Cation_ATPase_N"/>
    <property type="match status" value="1"/>
</dbReference>
<evidence type="ECO:0000256" key="23">
    <source>
        <dbReference type="SAM" id="Phobius"/>
    </source>
</evidence>
<keyword evidence="6 23" id="KW-0812">Transmembrane</keyword>
<dbReference type="InterPro" id="IPR036412">
    <property type="entry name" value="HAD-like_sf"/>
</dbReference>
<keyword evidence="12" id="KW-1278">Translocase</keyword>
<dbReference type="InterPro" id="IPR044492">
    <property type="entry name" value="P_typ_ATPase_HD_dom"/>
</dbReference>
<dbReference type="Proteomes" id="UP001447188">
    <property type="component" value="Unassembled WGS sequence"/>
</dbReference>
<keyword evidence="16 23" id="KW-0472">Membrane</keyword>
<dbReference type="SUPFAM" id="SSF56784">
    <property type="entry name" value="HAD-like"/>
    <property type="match status" value="1"/>
</dbReference>
<protein>
    <recommendedName>
        <fullName evidence="19">P-type Na(+) transporter</fullName>
        <ecNumber evidence="19">7.2.2.3</ecNumber>
    </recommendedName>
</protein>
<dbReference type="Gene3D" id="3.40.1110.10">
    <property type="entry name" value="Calcium-transporting ATPase, cytoplasmic domain N"/>
    <property type="match status" value="1"/>
</dbReference>
<evidence type="ECO:0000256" key="8">
    <source>
        <dbReference type="ARBA" id="ARBA00022741"/>
    </source>
</evidence>
<proteinExistence type="inferred from homology"/>
<keyword evidence="8" id="KW-0547">Nucleotide-binding</keyword>
<dbReference type="PRINTS" id="PR00119">
    <property type="entry name" value="CATATPASE"/>
</dbReference>
<organism evidence="25 26">
    <name type="scientific">Discina gigas</name>
    <dbReference type="NCBI Taxonomy" id="1032678"/>
    <lineage>
        <taxon>Eukaryota</taxon>
        <taxon>Fungi</taxon>
        <taxon>Dikarya</taxon>
        <taxon>Ascomycota</taxon>
        <taxon>Pezizomycotina</taxon>
        <taxon>Pezizomycetes</taxon>
        <taxon>Pezizales</taxon>
        <taxon>Discinaceae</taxon>
        <taxon>Discina</taxon>
    </lineage>
</organism>
<evidence type="ECO:0000256" key="14">
    <source>
        <dbReference type="ARBA" id="ARBA00023053"/>
    </source>
</evidence>
<feature type="transmembrane region" description="Helical" evidence="23">
    <location>
        <begin position="1024"/>
        <end position="1046"/>
    </location>
</feature>
<dbReference type="InterPro" id="IPR004014">
    <property type="entry name" value="ATPase_P-typ_cation-transptr_N"/>
</dbReference>
<dbReference type="NCBIfam" id="TIGR01523">
    <property type="entry name" value="ATPase-IID_K-Na"/>
    <property type="match status" value="1"/>
</dbReference>
<dbReference type="InterPro" id="IPR059000">
    <property type="entry name" value="ATPase_P-type_domA"/>
</dbReference>
<evidence type="ECO:0000256" key="9">
    <source>
        <dbReference type="ARBA" id="ARBA00022840"/>
    </source>
</evidence>
<comment type="subcellular location">
    <subcellularLocation>
        <location evidence="2">Cell membrane</location>
        <topology evidence="2">Multi-pass membrane protein</topology>
    </subcellularLocation>
</comment>
<keyword evidence="9" id="KW-0067">ATP-binding</keyword>
<feature type="transmembrane region" description="Helical" evidence="23">
    <location>
        <begin position="851"/>
        <end position="872"/>
    </location>
</feature>
<evidence type="ECO:0000256" key="5">
    <source>
        <dbReference type="ARBA" id="ARBA00022538"/>
    </source>
</evidence>
<comment type="catalytic activity">
    <reaction evidence="21">
        <text>Na(+)(in) + ATP + H2O = Na(+)(out) + ADP + phosphate + H(+)</text>
        <dbReference type="Rhea" id="RHEA:14633"/>
        <dbReference type="ChEBI" id="CHEBI:15377"/>
        <dbReference type="ChEBI" id="CHEBI:15378"/>
        <dbReference type="ChEBI" id="CHEBI:29101"/>
        <dbReference type="ChEBI" id="CHEBI:30616"/>
        <dbReference type="ChEBI" id="CHEBI:43474"/>
        <dbReference type="ChEBI" id="CHEBI:456216"/>
        <dbReference type="EC" id="7.2.2.3"/>
    </reaction>
    <physiologicalReaction direction="left-to-right" evidence="21">
        <dbReference type="Rhea" id="RHEA:14634"/>
    </physiologicalReaction>
</comment>
<dbReference type="Gene3D" id="1.20.1110.10">
    <property type="entry name" value="Calcium-transporting ATPase, transmembrane domain"/>
    <property type="match status" value="2"/>
</dbReference>
<comment type="caution">
    <text evidence="25">The sequence shown here is derived from an EMBL/GenBank/DDBJ whole genome shotgun (WGS) entry which is preliminary data.</text>
</comment>
<dbReference type="EC" id="7.2.2.3" evidence="19"/>
<dbReference type="SFLD" id="SFLDG00002">
    <property type="entry name" value="C1.7:_P-type_atpase_like"/>
    <property type="match status" value="1"/>
</dbReference>
<evidence type="ECO:0000256" key="7">
    <source>
        <dbReference type="ARBA" id="ARBA00022723"/>
    </source>
</evidence>
<dbReference type="EMBL" id="JBBBZM010000078">
    <property type="protein sequence ID" value="KAL0635079.1"/>
    <property type="molecule type" value="Genomic_DNA"/>
</dbReference>
<evidence type="ECO:0000256" key="19">
    <source>
        <dbReference type="ARBA" id="ARBA00035029"/>
    </source>
</evidence>
<dbReference type="InterPro" id="IPR023214">
    <property type="entry name" value="HAD_sf"/>
</dbReference>
<keyword evidence="3" id="KW-0813">Transport</keyword>
<dbReference type="SFLD" id="SFLDF00027">
    <property type="entry name" value="p-type_atpase"/>
    <property type="match status" value="1"/>
</dbReference>
<dbReference type="SUPFAM" id="SSF81660">
    <property type="entry name" value="Metal cation-transporting ATPase, ATP-binding domain N"/>
    <property type="match status" value="1"/>
</dbReference>
<dbReference type="InterPro" id="IPR018303">
    <property type="entry name" value="ATPase_P-typ_P_site"/>
</dbReference>
<keyword evidence="15" id="KW-0406">Ion transport</keyword>
<comment type="catalytic activity">
    <reaction evidence="20">
        <text>K(+)(in) + ATP + H2O = K(+)(out) + ADP + phosphate + H(+)</text>
        <dbReference type="Rhea" id="RHEA:75815"/>
        <dbReference type="ChEBI" id="CHEBI:15377"/>
        <dbReference type="ChEBI" id="CHEBI:15378"/>
        <dbReference type="ChEBI" id="CHEBI:29103"/>
        <dbReference type="ChEBI" id="CHEBI:30616"/>
        <dbReference type="ChEBI" id="CHEBI:43474"/>
        <dbReference type="ChEBI" id="CHEBI:456216"/>
    </reaction>
</comment>
<accession>A0ABR3GGK4</accession>
<dbReference type="Gene3D" id="3.40.50.1000">
    <property type="entry name" value="HAD superfamily/HAD-like"/>
    <property type="match status" value="1"/>
</dbReference>
<feature type="transmembrane region" description="Helical" evidence="23">
    <location>
        <begin position="902"/>
        <end position="923"/>
    </location>
</feature>
<keyword evidence="5" id="KW-0633">Potassium transport</keyword>
<sequence length="1105" mass="121598">MSSKNSGPIKPIFSRPPYQLSAEQVADELQTNFETGLTGTTPEQYLCKYGNNVLDGSEGVPIWKVFFKQVSNAMILVLILAMVLSYSVNDWIEGGVITAVIILNVTIGFFQEYRAEKTMDSLRSLSSPTATVLRDGNIVAVASITVVPGDIVELKTGDVTPADIRLFDVMNFETDEALLTGESLPVHKNSDIYLGSEVGVGDRINMAFSSTTITKGRARGIVVGTGMSTEIGSIAGALAGKTKHPSRSMSRKKHGSFQPVKGASLKTWDGIGKLLGLTVGTPLQKKLSKLAYMLLGCAVLLAIIVFAVNKFNVNHEVIIYAISLGISIIPESLIAVLTITMAIGMKHMSANKVIVRKLDALEALGGVTNICSDKTGTLTQGKMVTRKAWIPGIGIYSVNRSQDAADPTSGWVRLSPTSNAQLNPKIIHEDENKERQPGRSTLRFADDPGPRRRRYSEDFEEDGDEDEDEKKVPENYTTPEVVEELGAFLDSAALCNLATVRFDKQKSTWQATGDPTEIALQVFAHRFNHGKKRLVSDGWHQLGEYPFDSDVKRMSVIFQEPNDGSYIVFVKGAVERIIDLCTYTGFGDYSQPMTEEARVDITGQMSLLANQGLRVLAIARRVVEDPPKNWDEFPRDQVEKDLTLVGLAGLYDPPREESKDSVKECTEAGIQVHMLTGDHPGTATAIAREIGIVPKDFGTLSADVARSMVKTAAEFDALTDEEIDALPALPFVIARCAPHTKVRMIDALHRRNRYAAMTGDGVNDSPSLKRADVGIAMGLGGSDVAKSASDIVLTDDNFQSIVHAIEEGRRMFDNIQKFILHLLVSNVGEVLLLIVGLAFRDRNNLSVFPLSPLQILWINMLTSSFPAFGLGLETATSDIMKREPHDCKAGVFTKQILVDMMVYGTIMGACCLSTFVIIVYGVGNGNLGESCNAKYSANCDLVFRARAAVFAEVTWLILISAWEFKSIRRSMFRLDPYQTEHKFPFFADVYKNKFLFYSVVIGAISVFPVVYIPHLNTGVFKHQAITWEWALSIGSVPVFIFGVEVWKFMKRHWGLFNGRVSDRVKKDASLSLRQGFFTQDVAGVCKRKVSWTKRKPSVVTKEKGK</sequence>
<dbReference type="PROSITE" id="PS00154">
    <property type="entry name" value="ATPASE_E1_E2"/>
    <property type="match status" value="1"/>
</dbReference>
<name>A0ABR3GGK4_9PEZI</name>
<dbReference type="Pfam" id="PF00122">
    <property type="entry name" value="E1-E2_ATPase"/>
    <property type="match status" value="1"/>
</dbReference>
<evidence type="ECO:0000256" key="21">
    <source>
        <dbReference type="ARBA" id="ARBA00049499"/>
    </source>
</evidence>
<feature type="transmembrane region" description="Helical" evidence="23">
    <location>
        <begin position="317"/>
        <end position="343"/>
    </location>
</feature>
<comment type="cofactor">
    <cofactor evidence="1">
        <name>Mg(2+)</name>
        <dbReference type="ChEBI" id="CHEBI:18420"/>
    </cofactor>
</comment>
<dbReference type="Pfam" id="PF00689">
    <property type="entry name" value="Cation_ATPase_C"/>
    <property type="match status" value="1"/>
</dbReference>
<dbReference type="PANTHER" id="PTHR42861">
    <property type="entry name" value="CALCIUM-TRANSPORTING ATPASE"/>
    <property type="match status" value="1"/>
</dbReference>
<evidence type="ECO:0000256" key="12">
    <source>
        <dbReference type="ARBA" id="ARBA00022967"/>
    </source>
</evidence>
<evidence type="ECO:0000256" key="18">
    <source>
        <dbReference type="ARBA" id="ARBA00035017"/>
    </source>
</evidence>
<feature type="transmembrane region" description="Helical" evidence="23">
    <location>
        <begin position="70"/>
        <end position="88"/>
    </location>
</feature>
<keyword evidence="11" id="KW-0630">Potassium</keyword>
<keyword evidence="10" id="KW-0460">Magnesium</keyword>
<evidence type="ECO:0000256" key="11">
    <source>
        <dbReference type="ARBA" id="ARBA00022958"/>
    </source>
</evidence>
<feature type="compositionally biased region" description="Basic and acidic residues" evidence="22">
    <location>
        <begin position="426"/>
        <end position="437"/>
    </location>
</feature>
<feature type="compositionally biased region" description="Acidic residues" evidence="22">
    <location>
        <begin position="458"/>
        <end position="468"/>
    </location>
</feature>
<dbReference type="SUPFAM" id="SSF81653">
    <property type="entry name" value="Calcium ATPase, transduction domain A"/>
    <property type="match status" value="1"/>
</dbReference>
<feature type="transmembrane region" description="Helical" evidence="23">
    <location>
        <begin position="290"/>
        <end position="311"/>
    </location>
</feature>
<evidence type="ECO:0000259" key="24">
    <source>
        <dbReference type="SMART" id="SM00831"/>
    </source>
</evidence>
<dbReference type="InterPro" id="IPR008250">
    <property type="entry name" value="ATPase_P-typ_transduc_dom_A_sf"/>
</dbReference>
<dbReference type="Gene3D" id="2.70.150.10">
    <property type="entry name" value="Calcium-transporting ATPase, cytoplasmic transduction domain A"/>
    <property type="match status" value="1"/>
</dbReference>
<feature type="transmembrane region" description="Helical" evidence="23">
    <location>
        <begin position="818"/>
        <end position="839"/>
    </location>
</feature>
<evidence type="ECO:0000256" key="3">
    <source>
        <dbReference type="ARBA" id="ARBA00022448"/>
    </source>
</evidence>